<dbReference type="EMBL" id="CAJMWS010000684">
    <property type="protein sequence ID" value="CAE6458753.1"/>
    <property type="molecule type" value="Genomic_DNA"/>
</dbReference>
<accession>A0A8H3BIS0</accession>
<comment type="caution">
    <text evidence="1">The sequence shown here is derived from an EMBL/GenBank/DDBJ whole genome shotgun (WGS) entry which is preliminary data.</text>
</comment>
<dbReference type="AlphaFoldDB" id="A0A8H3BIS0"/>
<dbReference type="Proteomes" id="UP000663846">
    <property type="component" value="Unassembled WGS sequence"/>
</dbReference>
<evidence type="ECO:0000313" key="1">
    <source>
        <dbReference type="EMBL" id="CAE6458753.1"/>
    </source>
</evidence>
<proteinExistence type="predicted"/>
<sequence length="176" mass="19293">MQRMRCGTATTVAILLTKEIETKLGTSNYSASVQGNRERRFRLKDPPPRELDPDIGLMLAGISKDLVKPVLDHLGYLNNDPTDDLAHITWCPTGAATFLPLHAAGDYDQPRSRVFDHVIFSYTPMLTALLCSTPTVLNHTPQVLATDQAATPGPSPLYGTTRELASLRAHTQDRAV</sequence>
<reference evidence="1" key="1">
    <citation type="submission" date="2021-01" db="EMBL/GenBank/DDBJ databases">
        <authorList>
            <person name="Kaushik A."/>
        </authorList>
    </citation>
    <scope>NUCLEOTIDE SEQUENCE</scope>
    <source>
        <strain evidence="1">AG1-1C</strain>
    </source>
</reference>
<gene>
    <name evidence="1" type="ORF">RDB_LOCUS156417</name>
</gene>
<evidence type="ECO:0000313" key="2">
    <source>
        <dbReference type="Proteomes" id="UP000663846"/>
    </source>
</evidence>
<protein>
    <submittedName>
        <fullName evidence="1">Uncharacterized protein</fullName>
    </submittedName>
</protein>
<name>A0A8H3BIS0_9AGAM</name>
<organism evidence="1 2">
    <name type="scientific">Rhizoctonia solani</name>
    <dbReference type="NCBI Taxonomy" id="456999"/>
    <lineage>
        <taxon>Eukaryota</taxon>
        <taxon>Fungi</taxon>
        <taxon>Dikarya</taxon>
        <taxon>Basidiomycota</taxon>
        <taxon>Agaricomycotina</taxon>
        <taxon>Agaricomycetes</taxon>
        <taxon>Cantharellales</taxon>
        <taxon>Ceratobasidiaceae</taxon>
        <taxon>Rhizoctonia</taxon>
    </lineage>
</organism>